<comment type="caution">
    <text evidence="4">The sequence shown here is derived from an EMBL/GenBank/DDBJ whole genome shotgun (WGS) entry which is preliminary data.</text>
</comment>
<feature type="chain" id="PRO_5045531463" evidence="3">
    <location>
        <begin position="21"/>
        <end position="416"/>
    </location>
</feature>
<evidence type="ECO:0000256" key="3">
    <source>
        <dbReference type="SAM" id="SignalP"/>
    </source>
</evidence>
<dbReference type="EMBL" id="JBDIME010000048">
    <property type="protein sequence ID" value="MEN2793444.1"/>
    <property type="molecule type" value="Genomic_DNA"/>
</dbReference>
<dbReference type="InterPro" id="IPR004947">
    <property type="entry name" value="DNase_II"/>
</dbReference>
<evidence type="ECO:0000256" key="1">
    <source>
        <dbReference type="ARBA" id="ARBA00007527"/>
    </source>
</evidence>
<dbReference type="Proteomes" id="UP001419910">
    <property type="component" value="Unassembled WGS sequence"/>
</dbReference>
<keyword evidence="3" id="KW-0732">Signal</keyword>
<name>A0ABU9YCA5_9SPHN</name>
<accession>A0ABU9YCA5</accession>
<keyword evidence="5" id="KW-1185">Reference proteome</keyword>
<evidence type="ECO:0000313" key="4">
    <source>
        <dbReference type="EMBL" id="MEN2793444.1"/>
    </source>
</evidence>
<feature type="signal peptide" evidence="3">
    <location>
        <begin position="1"/>
        <end position="20"/>
    </location>
</feature>
<evidence type="ECO:0000256" key="2">
    <source>
        <dbReference type="ARBA" id="ARBA00022801"/>
    </source>
</evidence>
<keyword evidence="2" id="KW-0378">Hydrolase</keyword>
<dbReference type="PANTHER" id="PTHR10858">
    <property type="entry name" value="DEOXYRIBONUCLEASE II"/>
    <property type="match status" value="1"/>
</dbReference>
<reference evidence="4 5" key="1">
    <citation type="submission" date="2024-05" db="EMBL/GenBank/DDBJ databases">
        <authorList>
            <person name="Liu Q."/>
            <person name="Xin Y.-H."/>
        </authorList>
    </citation>
    <scope>NUCLEOTIDE SEQUENCE [LARGE SCALE GENOMIC DNA]</scope>
    <source>
        <strain evidence="4 5">CGMCC 1.10181</strain>
    </source>
</reference>
<proteinExistence type="inferred from homology"/>
<organism evidence="4 5">
    <name type="scientific">Sphingomonas oligophenolica</name>
    <dbReference type="NCBI Taxonomy" id="301154"/>
    <lineage>
        <taxon>Bacteria</taxon>
        <taxon>Pseudomonadati</taxon>
        <taxon>Pseudomonadota</taxon>
        <taxon>Alphaproteobacteria</taxon>
        <taxon>Sphingomonadales</taxon>
        <taxon>Sphingomonadaceae</taxon>
        <taxon>Sphingomonas</taxon>
    </lineage>
</organism>
<dbReference type="Pfam" id="PF03265">
    <property type="entry name" value="DNase_II"/>
    <property type="match status" value="1"/>
</dbReference>
<comment type="similarity">
    <text evidence="1">Belongs to the DNase II family.</text>
</comment>
<gene>
    <name evidence="4" type="ORF">ABC974_27745</name>
</gene>
<evidence type="ECO:0000313" key="5">
    <source>
        <dbReference type="Proteomes" id="UP001419910"/>
    </source>
</evidence>
<protein>
    <submittedName>
        <fullName evidence="4">Deoxyribonuclease II family protein</fullName>
    </submittedName>
</protein>
<dbReference type="RefSeq" id="WP_343887559.1">
    <property type="nucleotide sequence ID" value="NZ_BAAAEH010000004.1"/>
</dbReference>
<sequence>MRYFFCAILAALLATVPAAAQFSTGNGPAPTPLVSQGHPATWVFAYKFGAASFPSTPSDHDRPCPFGGTPRHGGSYSQRYIFATDTQPELTPQVPDTDLLGTSDSDPVGATFSEIYNGDYNYIVWNDQFQTYPIRNGGNGTGHSKGILAWNKDGDGLVMQVSTPGWPGSGSAQHARKVEGNTLGCLTRISDNLKVAQHFFMLKLSSVDVALVLRALANSKVVTKATDLTIWNVSSVQPDAIADAIALFSHPDTLVTKTDVVLSSHIRLISKSPSLNVPTWQFVSAELAPAPATAGPALRTATWTSATMGNTTGSVACWDESLKGIPGPIIIATDGSWGGKPLKLGISSSHAKIGITTEAAAAPYVIFSDLNEDGGLSPPACKRAQNGRGGMFFVIEDKSLHDSLTVLIPKQATEPN</sequence>
<dbReference type="PANTHER" id="PTHR10858:SF23">
    <property type="entry name" value="DEOXYRIBONUCLEASE II"/>
    <property type="match status" value="1"/>
</dbReference>